<dbReference type="Pfam" id="PF08450">
    <property type="entry name" value="SGL"/>
    <property type="match status" value="1"/>
</dbReference>
<feature type="active site" description="Proton donor/acceptor" evidence="2">
    <location>
        <position position="193"/>
    </location>
</feature>
<dbReference type="InterPro" id="IPR005511">
    <property type="entry name" value="SMP-30"/>
</dbReference>
<sequence>MTATIFDDRICQLGEGPLWHPERGQFFWFDILGRRLLSRDAGQPLEWKFDRMASAAGWVDRDRLMIGTETGLALLDLRDGALEPVAGIEADDPATRSNDGRADRQGGFWIGTMGKGGEAGRGAIYRYYKGEVRQLVEGISIPNAICFSRDGGLAYYADTPEGKIWAQPLDRDGWPQGEPELFLDLRPERLRPDGAVIDSEGVLCVACWGAGAVIRFAPDGRQLDRIEVGGRHSSCPAFGGSDLRDLLVTTALQGIESPDAAQGLTYLARTGVAGLPESRVIL</sequence>
<feature type="binding site" evidence="3">
    <location>
        <position position="15"/>
    </location>
    <ligand>
        <name>a divalent metal cation</name>
        <dbReference type="ChEBI" id="CHEBI:60240"/>
    </ligand>
</feature>
<comment type="similarity">
    <text evidence="1">Belongs to the SMP-30/CGR1 family.</text>
</comment>
<organism evidence="5 6">
    <name type="scientific">Paracoccus alkanivorans</name>
    <dbReference type="NCBI Taxonomy" id="2116655"/>
    <lineage>
        <taxon>Bacteria</taxon>
        <taxon>Pseudomonadati</taxon>
        <taxon>Pseudomonadota</taxon>
        <taxon>Alphaproteobacteria</taxon>
        <taxon>Rhodobacterales</taxon>
        <taxon>Paracoccaceae</taxon>
        <taxon>Paracoccus</taxon>
    </lineage>
</organism>
<gene>
    <name evidence="5" type="ORF">C9E81_02090</name>
</gene>
<feature type="binding site" evidence="3">
    <location>
        <position position="98"/>
    </location>
    <ligand>
        <name>substrate</name>
    </ligand>
</feature>
<dbReference type="GO" id="GO:0005509">
    <property type="term" value="F:calcium ion binding"/>
    <property type="evidence" value="ECO:0007669"/>
    <property type="project" value="TreeGrafter"/>
</dbReference>
<dbReference type="PRINTS" id="PR01790">
    <property type="entry name" value="SMP30FAMILY"/>
</dbReference>
<keyword evidence="3" id="KW-0479">Metal-binding</keyword>
<evidence type="ECO:0000256" key="3">
    <source>
        <dbReference type="PIRSR" id="PIRSR605511-2"/>
    </source>
</evidence>
<keyword evidence="3" id="KW-0862">Zinc</keyword>
<dbReference type="AlphaFoldDB" id="A0A3M0MML3"/>
<reference evidence="5 6" key="1">
    <citation type="submission" date="2018-07" db="EMBL/GenBank/DDBJ databases">
        <authorList>
            <person name="Zhang Y."/>
            <person name="Wang L."/>
            <person name="Ma S."/>
        </authorList>
    </citation>
    <scope>NUCLEOTIDE SEQUENCE [LARGE SCALE GENOMIC DNA]</scope>
    <source>
        <strain evidence="5 6">4-2</strain>
    </source>
</reference>
<feature type="binding site" evidence="3">
    <location>
        <position position="143"/>
    </location>
    <ligand>
        <name>a divalent metal cation</name>
        <dbReference type="ChEBI" id="CHEBI:60240"/>
    </ligand>
</feature>
<dbReference type="PANTHER" id="PTHR10907:SF47">
    <property type="entry name" value="REGUCALCIN"/>
    <property type="match status" value="1"/>
</dbReference>
<evidence type="ECO:0000256" key="1">
    <source>
        <dbReference type="ARBA" id="ARBA00008853"/>
    </source>
</evidence>
<proteinExistence type="inferred from homology"/>
<dbReference type="InterPro" id="IPR011042">
    <property type="entry name" value="6-blade_b-propeller_TolB-like"/>
</dbReference>
<comment type="cofactor">
    <cofactor evidence="3">
        <name>Zn(2+)</name>
        <dbReference type="ChEBI" id="CHEBI:29105"/>
    </cofactor>
    <text evidence="3">Binds 1 divalent metal cation per subunit.</text>
</comment>
<accession>A0A3M0MML3</accession>
<dbReference type="Proteomes" id="UP000273516">
    <property type="component" value="Unassembled WGS sequence"/>
</dbReference>
<name>A0A3M0MML3_9RHOB</name>
<protein>
    <submittedName>
        <fullName evidence="5">SMP-30/gluconolactonase/LRE family protein</fullName>
    </submittedName>
</protein>
<dbReference type="SUPFAM" id="SSF63829">
    <property type="entry name" value="Calcium-dependent phosphotriesterase"/>
    <property type="match status" value="1"/>
</dbReference>
<feature type="domain" description="SMP-30/Gluconolactonase/LRE-like region" evidence="4">
    <location>
        <begin position="13"/>
        <end position="251"/>
    </location>
</feature>
<dbReference type="InterPro" id="IPR013658">
    <property type="entry name" value="SGL"/>
</dbReference>
<evidence type="ECO:0000313" key="5">
    <source>
        <dbReference type="EMBL" id="RMC37564.1"/>
    </source>
</evidence>
<dbReference type="GO" id="GO:0019853">
    <property type="term" value="P:L-ascorbic acid biosynthetic process"/>
    <property type="evidence" value="ECO:0007669"/>
    <property type="project" value="TreeGrafter"/>
</dbReference>
<dbReference type="Gene3D" id="2.120.10.30">
    <property type="entry name" value="TolB, C-terminal domain"/>
    <property type="match status" value="1"/>
</dbReference>
<evidence type="ECO:0000256" key="2">
    <source>
        <dbReference type="PIRSR" id="PIRSR605511-1"/>
    </source>
</evidence>
<dbReference type="PANTHER" id="PTHR10907">
    <property type="entry name" value="REGUCALCIN"/>
    <property type="match status" value="1"/>
</dbReference>
<dbReference type="GO" id="GO:0004341">
    <property type="term" value="F:gluconolactonase activity"/>
    <property type="evidence" value="ECO:0007669"/>
    <property type="project" value="TreeGrafter"/>
</dbReference>
<feature type="binding site" evidence="3">
    <location>
        <position position="193"/>
    </location>
    <ligand>
        <name>a divalent metal cation</name>
        <dbReference type="ChEBI" id="CHEBI:60240"/>
    </ligand>
</feature>
<evidence type="ECO:0000259" key="4">
    <source>
        <dbReference type="Pfam" id="PF08450"/>
    </source>
</evidence>
<dbReference type="RefSeq" id="WP_122110650.1">
    <property type="nucleotide sequence ID" value="NZ_QOKZ01000001.1"/>
</dbReference>
<comment type="caution">
    <text evidence="5">The sequence shown here is derived from an EMBL/GenBank/DDBJ whole genome shotgun (WGS) entry which is preliminary data.</text>
</comment>
<evidence type="ECO:0000313" key="6">
    <source>
        <dbReference type="Proteomes" id="UP000273516"/>
    </source>
</evidence>
<feature type="binding site" evidence="3">
    <location>
        <position position="96"/>
    </location>
    <ligand>
        <name>substrate</name>
    </ligand>
</feature>
<dbReference type="EMBL" id="QOKZ01000001">
    <property type="protein sequence ID" value="RMC37564.1"/>
    <property type="molecule type" value="Genomic_DNA"/>
</dbReference>
<dbReference type="OrthoDB" id="2633250at2"/>
<keyword evidence="6" id="KW-1185">Reference proteome</keyword>